<keyword evidence="2" id="KW-0326">Glycosidase</keyword>
<dbReference type="InterPro" id="IPR018711">
    <property type="entry name" value="NAGPA"/>
</dbReference>
<proteinExistence type="predicted"/>
<keyword evidence="3" id="KW-1185">Reference proteome</keyword>
<protein>
    <submittedName>
        <fullName evidence="2">Phosphodiester glycosidase family protein</fullName>
    </submittedName>
</protein>
<evidence type="ECO:0000313" key="3">
    <source>
        <dbReference type="Proteomes" id="UP001247754"/>
    </source>
</evidence>
<keyword evidence="2" id="KW-0378">Hydrolase</keyword>
<sequence>MGQTPEAGGPCRVVTHEGQDYALCEAEAGQDLRLFLTAPDGRPYGTFQRIDAALEPVGQRLVFAMNAGMYHSDRRPVGLYIEDGAERAPIVTSAGPGNFGMLPNGVFCIGEGRFAIVESRAFAERRPGCRHASQSGPMLVHRGALHPRFIPGSESRYIRNGVGVSADGRRAFFAISAGRVNFDEFARFFRDGLGVPEALYFDGNISRLHAPGLGRRDGGFPMGPVVGLVGPR</sequence>
<evidence type="ECO:0000259" key="1">
    <source>
        <dbReference type="Pfam" id="PF09992"/>
    </source>
</evidence>
<reference evidence="2 3" key="1">
    <citation type="submission" date="2023-09" db="EMBL/GenBank/DDBJ databases">
        <title>Xinfangfangia sedmenti sp. nov., isolated the sedment.</title>
        <authorList>
            <person name="Xu L."/>
        </authorList>
    </citation>
    <scope>NUCLEOTIDE SEQUENCE [LARGE SCALE GENOMIC DNA]</scope>
    <source>
        <strain evidence="2 3">LG-4</strain>
    </source>
</reference>
<dbReference type="GO" id="GO:0016798">
    <property type="term" value="F:hydrolase activity, acting on glycosyl bonds"/>
    <property type="evidence" value="ECO:0007669"/>
    <property type="project" value="UniProtKB-KW"/>
</dbReference>
<accession>A0ABU1F6V1</accession>
<dbReference type="Proteomes" id="UP001247754">
    <property type="component" value="Unassembled WGS sequence"/>
</dbReference>
<name>A0ABU1F6V1_9RHOB</name>
<comment type="caution">
    <text evidence="2">The sequence shown here is derived from an EMBL/GenBank/DDBJ whole genome shotgun (WGS) entry which is preliminary data.</text>
</comment>
<gene>
    <name evidence="2" type="ORF">RGD00_08285</name>
</gene>
<organism evidence="2 3">
    <name type="scientific">Ruixingdingia sedimenti</name>
    <dbReference type="NCBI Taxonomy" id="3073604"/>
    <lineage>
        <taxon>Bacteria</taxon>
        <taxon>Pseudomonadati</taxon>
        <taxon>Pseudomonadota</taxon>
        <taxon>Alphaproteobacteria</taxon>
        <taxon>Rhodobacterales</taxon>
        <taxon>Paracoccaceae</taxon>
        <taxon>Ruixingdingia</taxon>
    </lineage>
</organism>
<feature type="domain" description="Phosphodiester glycosidase" evidence="1">
    <location>
        <begin position="60"/>
        <end position="206"/>
    </location>
</feature>
<evidence type="ECO:0000313" key="2">
    <source>
        <dbReference type="EMBL" id="MDR5652597.1"/>
    </source>
</evidence>
<dbReference type="Pfam" id="PF09992">
    <property type="entry name" value="NAGPA"/>
    <property type="match status" value="1"/>
</dbReference>
<dbReference type="EMBL" id="JAVKPH010000007">
    <property type="protein sequence ID" value="MDR5652597.1"/>
    <property type="molecule type" value="Genomic_DNA"/>
</dbReference>